<accession>A0A7D9K1H7</accession>
<keyword evidence="4 6" id="KW-0238">DNA-binding</keyword>
<dbReference type="AlphaFoldDB" id="A0A7D9K1H7"/>
<gene>
    <name evidence="8" type="ORF">PACLA_8A059557</name>
</gene>
<dbReference type="CDD" id="cd00073">
    <property type="entry name" value="H15"/>
    <property type="match status" value="1"/>
</dbReference>
<dbReference type="PROSITE" id="PS51504">
    <property type="entry name" value="H15"/>
    <property type="match status" value="1"/>
</dbReference>
<dbReference type="PANTHER" id="PTHR11467">
    <property type="entry name" value="HISTONE H1"/>
    <property type="match status" value="1"/>
</dbReference>
<evidence type="ECO:0000256" key="7">
    <source>
        <dbReference type="SAM" id="MobiDB-lite"/>
    </source>
</evidence>
<dbReference type="PANTHER" id="PTHR11467:SF36">
    <property type="entry name" value="HISTONE 24-RELATED"/>
    <property type="match status" value="1"/>
</dbReference>
<evidence type="ECO:0000313" key="9">
    <source>
        <dbReference type="Proteomes" id="UP001152795"/>
    </source>
</evidence>
<evidence type="ECO:0000256" key="5">
    <source>
        <dbReference type="ARBA" id="ARBA00023242"/>
    </source>
</evidence>
<dbReference type="PRINTS" id="PR00624">
    <property type="entry name" value="HISTONEH5"/>
</dbReference>
<dbReference type="InterPro" id="IPR036388">
    <property type="entry name" value="WH-like_DNA-bd_sf"/>
</dbReference>
<proteinExistence type="inferred from homology"/>
<feature type="region of interest" description="Disordered" evidence="7">
    <location>
        <begin position="84"/>
        <end position="183"/>
    </location>
</feature>
<comment type="subcellular location">
    <subcellularLocation>
        <location evidence="2">Chromosome</location>
    </subcellularLocation>
    <subcellularLocation>
        <location evidence="1 6">Nucleus</location>
    </subcellularLocation>
</comment>
<dbReference type="EMBL" id="CACRXK020026159">
    <property type="protein sequence ID" value="CAB4040006.1"/>
    <property type="molecule type" value="Genomic_DNA"/>
</dbReference>
<dbReference type="GO" id="GO:0006334">
    <property type="term" value="P:nucleosome assembly"/>
    <property type="evidence" value="ECO:0007669"/>
    <property type="project" value="InterPro"/>
</dbReference>
<dbReference type="GO" id="GO:0000786">
    <property type="term" value="C:nucleosome"/>
    <property type="evidence" value="ECO:0007669"/>
    <property type="project" value="InterPro"/>
</dbReference>
<dbReference type="Pfam" id="PF00538">
    <property type="entry name" value="Linker_histone"/>
    <property type="match status" value="1"/>
</dbReference>
<evidence type="ECO:0000256" key="4">
    <source>
        <dbReference type="ARBA" id="ARBA00023125"/>
    </source>
</evidence>
<dbReference type="InterPro" id="IPR005819">
    <property type="entry name" value="H1/H5"/>
</dbReference>
<dbReference type="InterPro" id="IPR005818">
    <property type="entry name" value="Histone_H1/H5_H15"/>
</dbReference>
<name>A0A7D9K1H7_PARCT</name>
<feature type="compositionally biased region" description="Basic and acidic residues" evidence="7">
    <location>
        <begin position="84"/>
        <end position="95"/>
    </location>
</feature>
<comment type="similarity">
    <text evidence="6">Belongs to the histone H1/H5 family.</text>
</comment>
<protein>
    <submittedName>
        <fullName evidence="8">Histone H1-delta-like</fullName>
    </submittedName>
</protein>
<evidence type="ECO:0000256" key="1">
    <source>
        <dbReference type="ARBA" id="ARBA00004123"/>
    </source>
</evidence>
<evidence type="ECO:0000256" key="6">
    <source>
        <dbReference type="RuleBase" id="RU003894"/>
    </source>
</evidence>
<feature type="compositionally biased region" description="Basic residues" evidence="7">
    <location>
        <begin position="96"/>
        <end position="183"/>
    </location>
</feature>
<evidence type="ECO:0000313" key="8">
    <source>
        <dbReference type="EMBL" id="CAB4040006.1"/>
    </source>
</evidence>
<dbReference type="Proteomes" id="UP001152795">
    <property type="component" value="Unassembled WGS sequence"/>
</dbReference>
<keyword evidence="5 6" id="KW-0539">Nucleus</keyword>
<comment type="caution">
    <text evidence="8">The sequence shown here is derived from an EMBL/GenBank/DDBJ whole genome shotgun (WGS) entry which is preliminary data.</text>
</comment>
<dbReference type="InterPro" id="IPR036390">
    <property type="entry name" value="WH_DNA-bd_sf"/>
</dbReference>
<dbReference type="GO" id="GO:0030527">
    <property type="term" value="F:structural constituent of chromatin"/>
    <property type="evidence" value="ECO:0007669"/>
    <property type="project" value="InterPro"/>
</dbReference>
<keyword evidence="3 6" id="KW-0158">Chromosome</keyword>
<dbReference type="GO" id="GO:0031492">
    <property type="term" value="F:nucleosomal DNA binding"/>
    <property type="evidence" value="ECO:0007669"/>
    <property type="project" value="TreeGrafter"/>
</dbReference>
<evidence type="ECO:0000256" key="3">
    <source>
        <dbReference type="ARBA" id="ARBA00022454"/>
    </source>
</evidence>
<dbReference type="GO" id="GO:0045910">
    <property type="term" value="P:negative regulation of DNA recombination"/>
    <property type="evidence" value="ECO:0007669"/>
    <property type="project" value="TreeGrafter"/>
</dbReference>
<dbReference type="SUPFAM" id="SSF46785">
    <property type="entry name" value="Winged helix' DNA-binding domain"/>
    <property type="match status" value="1"/>
</dbReference>
<dbReference type="SMART" id="SM00526">
    <property type="entry name" value="H15"/>
    <property type="match status" value="1"/>
</dbReference>
<reference evidence="8" key="1">
    <citation type="submission" date="2020-04" db="EMBL/GenBank/DDBJ databases">
        <authorList>
            <person name="Alioto T."/>
            <person name="Alioto T."/>
            <person name="Gomez Garrido J."/>
        </authorList>
    </citation>
    <scope>NUCLEOTIDE SEQUENCE</scope>
    <source>
        <strain evidence="8">A484AB</strain>
    </source>
</reference>
<evidence type="ECO:0000256" key="2">
    <source>
        <dbReference type="ARBA" id="ARBA00004286"/>
    </source>
</evidence>
<keyword evidence="9" id="KW-1185">Reference proteome</keyword>
<organism evidence="8 9">
    <name type="scientific">Paramuricea clavata</name>
    <name type="common">Red gorgonian</name>
    <name type="synonym">Violescent sea-whip</name>
    <dbReference type="NCBI Taxonomy" id="317549"/>
    <lineage>
        <taxon>Eukaryota</taxon>
        <taxon>Metazoa</taxon>
        <taxon>Cnidaria</taxon>
        <taxon>Anthozoa</taxon>
        <taxon>Octocorallia</taxon>
        <taxon>Malacalcyonacea</taxon>
        <taxon>Plexauridae</taxon>
        <taxon>Paramuricea</taxon>
    </lineage>
</organism>
<dbReference type="Gene3D" id="1.10.10.10">
    <property type="entry name" value="Winged helix-like DNA-binding domain superfamily/Winged helix DNA-binding domain"/>
    <property type="match status" value="1"/>
</dbReference>
<dbReference type="GO" id="GO:0005634">
    <property type="term" value="C:nucleus"/>
    <property type="evidence" value="ECO:0007669"/>
    <property type="project" value="UniProtKB-SubCell"/>
</dbReference>
<dbReference type="GO" id="GO:0030261">
    <property type="term" value="P:chromosome condensation"/>
    <property type="evidence" value="ECO:0007669"/>
    <property type="project" value="TreeGrafter"/>
</dbReference>
<dbReference type="GO" id="GO:0003690">
    <property type="term" value="F:double-stranded DNA binding"/>
    <property type="evidence" value="ECO:0007669"/>
    <property type="project" value="TreeGrafter"/>
</dbReference>
<dbReference type="OrthoDB" id="10070354at2759"/>
<sequence length="183" mass="19494">MSSGEVQKRKTAPPAHPSYKDMIIAAITALKDRKGISRQAIVKYVLANYKVGDNAGKLINNGLKRGIASGTFELVKDNRARFKLSEATKTAEKKPAAKKPVAKKVAAKTAKPKKPTAKTTKKTTKPAKKPAKSPKKKTTKSPAKTKTKKPTGKAATKKAGAKKATPKKGVKKPAAKKATKAKK</sequence>